<name>A0AAE0N119_9PEZI</name>
<dbReference type="EMBL" id="JAULSN010000007">
    <property type="protein sequence ID" value="KAK3366747.1"/>
    <property type="molecule type" value="Genomic_DNA"/>
</dbReference>
<sequence length="271" mass="29004">QFISRSLTVYDCIIFSSCSIGIMTAVVSAIRVAAPNAWKAIVGRAMESRAVAELEVLSSTSNEVCEPWNGHGIVRVMGSPEVLELLYMDERKAKDDCGLFTLTGENNLPSTGQRGGGDEHDSTSPQPAPNIALNLGTPPSGRKPVLRLLAAFGVIVQLGVVVYSAMITYYPPWASMFTKDGEPVVRAAFPLMAVGTFIVSTSMFLCAAVVERSTNEAIWTVEAPNDPNTPGSGHPPQGDSFSLLWLQRMKTVNDQTFGSYAVFAGGPRTSV</sequence>
<keyword evidence="2" id="KW-1133">Transmembrane helix</keyword>
<protein>
    <submittedName>
        <fullName evidence="3">Uncharacterized protein</fullName>
    </submittedName>
</protein>
<feature type="region of interest" description="Disordered" evidence="1">
    <location>
        <begin position="104"/>
        <end position="136"/>
    </location>
</feature>
<feature type="transmembrane region" description="Helical" evidence="2">
    <location>
        <begin position="13"/>
        <end position="34"/>
    </location>
</feature>
<dbReference type="Proteomes" id="UP001287356">
    <property type="component" value="Unassembled WGS sequence"/>
</dbReference>
<keyword evidence="2" id="KW-0812">Transmembrane</keyword>
<feature type="non-terminal residue" evidence="3">
    <location>
        <position position="271"/>
    </location>
</feature>
<evidence type="ECO:0000313" key="4">
    <source>
        <dbReference type="Proteomes" id="UP001287356"/>
    </source>
</evidence>
<evidence type="ECO:0000313" key="3">
    <source>
        <dbReference type="EMBL" id="KAK3366747.1"/>
    </source>
</evidence>
<organism evidence="3 4">
    <name type="scientific">Lasiosphaeria ovina</name>
    <dbReference type="NCBI Taxonomy" id="92902"/>
    <lineage>
        <taxon>Eukaryota</taxon>
        <taxon>Fungi</taxon>
        <taxon>Dikarya</taxon>
        <taxon>Ascomycota</taxon>
        <taxon>Pezizomycotina</taxon>
        <taxon>Sordariomycetes</taxon>
        <taxon>Sordariomycetidae</taxon>
        <taxon>Sordariales</taxon>
        <taxon>Lasiosphaeriaceae</taxon>
        <taxon>Lasiosphaeria</taxon>
    </lineage>
</organism>
<feature type="transmembrane region" description="Helical" evidence="2">
    <location>
        <begin position="145"/>
        <end position="167"/>
    </location>
</feature>
<comment type="caution">
    <text evidence="3">The sequence shown here is derived from an EMBL/GenBank/DDBJ whole genome shotgun (WGS) entry which is preliminary data.</text>
</comment>
<evidence type="ECO:0000256" key="2">
    <source>
        <dbReference type="SAM" id="Phobius"/>
    </source>
</evidence>
<evidence type="ECO:0000256" key="1">
    <source>
        <dbReference type="SAM" id="MobiDB-lite"/>
    </source>
</evidence>
<keyword evidence="4" id="KW-1185">Reference proteome</keyword>
<reference evidence="3" key="1">
    <citation type="journal article" date="2023" name="Mol. Phylogenet. Evol.">
        <title>Genome-scale phylogeny and comparative genomics of the fungal order Sordariales.</title>
        <authorList>
            <person name="Hensen N."/>
            <person name="Bonometti L."/>
            <person name="Westerberg I."/>
            <person name="Brannstrom I.O."/>
            <person name="Guillou S."/>
            <person name="Cros-Aarteil S."/>
            <person name="Calhoun S."/>
            <person name="Haridas S."/>
            <person name="Kuo A."/>
            <person name="Mondo S."/>
            <person name="Pangilinan J."/>
            <person name="Riley R."/>
            <person name="LaButti K."/>
            <person name="Andreopoulos B."/>
            <person name="Lipzen A."/>
            <person name="Chen C."/>
            <person name="Yan M."/>
            <person name="Daum C."/>
            <person name="Ng V."/>
            <person name="Clum A."/>
            <person name="Steindorff A."/>
            <person name="Ohm R.A."/>
            <person name="Martin F."/>
            <person name="Silar P."/>
            <person name="Natvig D.O."/>
            <person name="Lalanne C."/>
            <person name="Gautier V."/>
            <person name="Ament-Velasquez S.L."/>
            <person name="Kruys A."/>
            <person name="Hutchinson M.I."/>
            <person name="Powell A.J."/>
            <person name="Barry K."/>
            <person name="Miller A.N."/>
            <person name="Grigoriev I.V."/>
            <person name="Debuchy R."/>
            <person name="Gladieux P."/>
            <person name="Hiltunen Thoren M."/>
            <person name="Johannesson H."/>
        </authorList>
    </citation>
    <scope>NUCLEOTIDE SEQUENCE</scope>
    <source>
        <strain evidence="3">CBS 958.72</strain>
    </source>
</reference>
<dbReference type="AlphaFoldDB" id="A0AAE0N119"/>
<reference evidence="3" key="2">
    <citation type="submission" date="2023-06" db="EMBL/GenBank/DDBJ databases">
        <authorList>
            <consortium name="Lawrence Berkeley National Laboratory"/>
            <person name="Haridas S."/>
            <person name="Hensen N."/>
            <person name="Bonometti L."/>
            <person name="Westerberg I."/>
            <person name="Brannstrom I.O."/>
            <person name="Guillou S."/>
            <person name="Cros-Aarteil S."/>
            <person name="Calhoun S."/>
            <person name="Kuo A."/>
            <person name="Mondo S."/>
            <person name="Pangilinan J."/>
            <person name="Riley R."/>
            <person name="Labutti K."/>
            <person name="Andreopoulos B."/>
            <person name="Lipzen A."/>
            <person name="Chen C."/>
            <person name="Yanf M."/>
            <person name="Daum C."/>
            <person name="Ng V."/>
            <person name="Clum A."/>
            <person name="Steindorff A."/>
            <person name="Ohm R."/>
            <person name="Martin F."/>
            <person name="Silar P."/>
            <person name="Natvig D."/>
            <person name="Lalanne C."/>
            <person name="Gautier V."/>
            <person name="Ament-Velasquez S.L."/>
            <person name="Kruys A."/>
            <person name="Hutchinson M.I."/>
            <person name="Powell A.J."/>
            <person name="Barry K."/>
            <person name="Miller A.N."/>
            <person name="Grigoriev I.V."/>
            <person name="Debuchy R."/>
            <person name="Gladieux P."/>
            <person name="Thoren M.H."/>
            <person name="Johannesson H."/>
        </authorList>
    </citation>
    <scope>NUCLEOTIDE SEQUENCE</scope>
    <source>
        <strain evidence="3">CBS 958.72</strain>
    </source>
</reference>
<proteinExistence type="predicted"/>
<keyword evidence="2" id="KW-0472">Membrane</keyword>
<feature type="transmembrane region" description="Helical" evidence="2">
    <location>
        <begin position="187"/>
        <end position="210"/>
    </location>
</feature>
<accession>A0AAE0N119</accession>
<gene>
    <name evidence="3" type="ORF">B0T24DRAFT_534372</name>
</gene>